<dbReference type="AlphaFoldDB" id="A0A420E511"/>
<evidence type="ECO:0000313" key="1">
    <source>
        <dbReference type="EMBL" id="RKF04983.1"/>
    </source>
</evidence>
<dbReference type="InterPro" id="IPR038604">
    <property type="entry name" value="HopJ_sf"/>
</dbReference>
<organism evidence="1 2">
    <name type="scientific">Tenacibaculum lutimaris</name>
    <dbReference type="NCBI Taxonomy" id="285258"/>
    <lineage>
        <taxon>Bacteria</taxon>
        <taxon>Pseudomonadati</taxon>
        <taxon>Bacteroidota</taxon>
        <taxon>Flavobacteriia</taxon>
        <taxon>Flavobacteriales</taxon>
        <taxon>Flavobacteriaceae</taxon>
        <taxon>Tenacibaculum</taxon>
    </lineage>
</organism>
<evidence type="ECO:0000313" key="2">
    <source>
        <dbReference type="Proteomes" id="UP000285780"/>
    </source>
</evidence>
<comment type="caution">
    <text evidence="1">The sequence shown here is derived from an EMBL/GenBank/DDBJ whole genome shotgun (WGS) entry which is preliminary data.</text>
</comment>
<proteinExistence type="predicted"/>
<dbReference type="InterPro" id="IPR014984">
    <property type="entry name" value="HopJ"/>
</dbReference>
<protein>
    <submittedName>
        <fullName evidence="1">HopJ type III effector protein</fullName>
    </submittedName>
</protein>
<dbReference type="Pfam" id="PF08888">
    <property type="entry name" value="HopJ"/>
    <property type="match status" value="1"/>
</dbReference>
<name>A0A420E511_9FLAO</name>
<sequence length="114" mass="13133">MRLDIFKQTIQSTPEKVEFSDTMSVIENVYNFTPTAFKNGDLYNEAEKNQGSCKVFSFAIQQGFSKEETLACFGQYYFEDVLKNPEGTDHQNIRNFMKTGFEGLLFEGDALKKR</sequence>
<gene>
    <name evidence="1" type="ORF">C8N26_0380</name>
</gene>
<dbReference type="Proteomes" id="UP000285780">
    <property type="component" value="Unassembled WGS sequence"/>
</dbReference>
<dbReference type="EMBL" id="RAQM01000006">
    <property type="protein sequence ID" value="RKF04983.1"/>
    <property type="molecule type" value="Genomic_DNA"/>
</dbReference>
<dbReference type="RefSeq" id="WP_120185779.1">
    <property type="nucleotide sequence ID" value="NZ_RAQM01000006.1"/>
</dbReference>
<accession>A0A420E511</accession>
<keyword evidence="2" id="KW-1185">Reference proteome</keyword>
<reference evidence="1 2" key="1">
    <citation type="submission" date="2018-09" db="EMBL/GenBank/DDBJ databases">
        <title>Genomic Encyclopedia of Archaeal and Bacterial Type Strains, Phase II (KMG-II): from individual species to whole genera.</title>
        <authorList>
            <person name="Goeker M."/>
        </authorList>
    </citation>
    <scope>NUCLEOTIDE SEQUENCE [LARGE SCALE GENOMIC DNA]</scope>
    <source>
        <strain evidence="1 2">DSM 16505</strain>
    </source>
</reference>
<dbReference type="Gene3D" id="3.20.160.10">
    <property type="entry name" value="vpa0580 domain like"/>
    <property type="match status" value="1"/>
</dbReference>